<dbReference type="Proteomes" id="UP000345637">
    <property type="component" value="Unassembled WGS sequence"/>
</dbReference>
<protein>
    <submittedName>
        <fullName evidence="1">CotH protein</fullName>
    </submittedName>
</protein>
<evidence type="ECO:0000313" key="2">
    <source>
        <dbReference type="Proteomes" id="UP000345637"/>
    </source>
</evidence>
<accession>A0A485CE13</accession>
<reference evidence="1 2" key="1">
    <citation type="submission" date="2019-03" db="EMBL/GenBank/DDBJ databases">
        <authorList>
            <consortium name="Pathogen Informatics"/>
        </authorList>
    </citation>
    <scope>NUCLEOTIDE SEQUENCE [LARGE SCALE GENOMIC DNA]</scope>
    <source>
        <strain evidence="1 2">NCTC12998</strain>
    </source>
</reference>
<dbReference type="AlphaFoldDB" id="A0A485CE13"/>
<gene>
    <name evidence="1" type="ORF">NCTC12998_05675</name>
</gene>
<dbReference type="InterPro" id="IPR014867">
    <property type="entry name" value="Spore_coat_CotH_CotH2/3/7"/>
</dbReference>
<proteinExistence type="predicted"/>
<organism evidence="1 2">
    <name type="scientific">Raoultella planticola</name>
    <name type="common">Klebsiella planticola</name>
    <dbReference type="NCBI Taxonomy" id="575"/>
    <lineage>
        <taxon>Bacteria</taxon>
        <taxon>Pseudomonadati</taxon>
        <taxon>Pseudomonadota</taxon>
        <taxon>Gammaproteobacteria</taxon>
        <taxon>Enterobacterales</taxon>
        <taxon>Enterobacteriaceae</taxon>
        <taxon>Klebsiella/Raoultella group</taxon>
        <taxon>Raoultella</taxon>
    </lineage>
</organism>
<dbReference type="Pfam" id="PF08757">
    <property type="entry name" value="CotH"/>
    <property type="match status" value="1"/>
</dbReference>
<dbReference type="EMBL" id="CAADJE010000026">
    <property type="protein sequence ID" value="VFS82764.1"/>
    <property type="molecule type" value="Genomic_DNA"/>
</dbReference>
<name>A0A485CE13_RAOPL</name>
<sequence length="200" mass="22710">MWWPKDKWIFKANWIDSTHLRNVLCYNLWQKVMATRSGWPRRDIDNSYVGKLGASAIDTGAIGCPKGYACVLYINGEFYGIGDFLYNSSRKDYNIAKNSPEQIMIIWDGAINIPALTDNGTWVMDSPSKPTAETAACLDRWRDFAQSAQDAFTAAAGMHLDKNNVVDFYVFLSFICAPDCVQKNTTFYHLGRHEMVFHAL</sequence>
<evidence type="ECO:0000313" key="1">
    <source>
        <dbReference type="EMBL" id="VFS82764.1"/>
    </source>
</evidence>